<dbReference type="Proteomes" id="UP000504636">
    <property type="component" value="Unplaced"/>
</dbReference>
<proteinExistence type="inferred from homology"/>
<dbReference type="EMBL" id="MU003711">
    <property type="protein sequence ID" value="KAF2804852.1"/>
    <property type="molecule type" value="Genomic_DNA"/>
</dbReference>
<keyword evidence="2" id="KW-0521">NADP</keyword>
<dbReference type="GO" id="GO:0048038">
    <property type="term" value="F:quinone binding"/>
    <property type="evidence" value="ECO:0007669"/>
    <property type="project" value="TreeGrafter"/>
</dbReference>
<dbReference type="InterPro" id="IPR002347">
    <property type="entry name" value="SDR_fam"/>
</dbReference>
<dbReference type="RefSeq" id="XP_033571816.1">
    <property type="nucleotide sequence ID" value="XM_033716038.1"/>
</dbReference>
<dbReference type="SMART" id="SM00822">
    <property type="entry name" value="PKS_KR"/>
    <property type="match status" value="1"/>
</dbReference>
<reference evidence="6 8" key="1">
    <citation type="journal article" date="2020" name="Stud. Mycol.">
        <title>101 Dothideomycetes genomes: a test case for predicting lifestyles and emergence of pathogens.</title>
        <authorList>
            <person name="Haridas S."/>
            <person name="Albert R."/>
            <person name="Binder M."/>
            <person name="Bloem J."/>
            <person name="Labutti K."/>
            <person name="Salamov A."/>
            <person name="Andreopoulos B."/>
            <person name="Baker S."/>
            <person name="Barry K."/>
            <person name="Bills G."/>
            <person name="Bluhm B."/>
            <person name="Cannon C."/>
            <person name="Castanera R."/>
            <person name="Culley D."/>
            <person name="Daum C."/>
            <person name="Ezra D."/>
            <person name="Gonzalez J."/>
            <person name="Henrissat B."/>
            <person name="Kuo A."/>
            <person name="Liang C."/>
            <person name="Lipzen A."/>
            <person name="Lutzoni F."/>
            <person name="Magnuson J."/>
            <person name="Mondo S."/>
            <person name="Nolan M."/>
            <person name="Ohm R."/>
            <person name="Pangilinan J."/>
            <person name="Park H.-J."/>
            <person name="Ramirez L."/>
            <person name="Alfaro M."/>
            <person name="Sun H."/>
            <person name="Tritt A."/>
            <person name="Yoshinaga Y."/>
            <person name="Zwiers L.-H."/>
            <person name="Turgeon B."/>
            <person name="Goodwin S."/>
            <person name="Spatafora J."/>
            <person name="Crous P."/>
            <person name="Grigoriev I."/>
        </authorList>
    </citation>
    <scope>NUCLEOTIDE SEQUENCE</scope>
    <source>
        <strain evidence="6 8">CBS 304.34</strain>
    </source>
</reference>
<comment type="similarity">
    <text evidence="1 4">Belongs to the short-chain dehydrogenases/reductases (SDR) family.</text>
</comment>
<dbReference type="GeneID" id="54456931"/>
<evidence type="ECO:0000256" key="1">
    <source>
        <dbReference type="ARBA" id="ARBA00006484"/>
    </source>
</evidence>
<feature type="domain" description="Ketoreductase" evidence="5">
    <location>
        <begin position="52"/>
        <end position="251"/>
    </location>
</feature>
<dbReference type="PRINTS" id="PR00080">
    <property type="entry name" value="SDRFAMILY"/>
</dbReference>
<dbReference type="InterPro" id="IPR036291">
    <property type="entry name" value="NAD(P)-bd_dom_sf"/>
</dbReference>
<evidence type="ECO:0000256" key="3">
    <source>
        <dbReference type="ARBA" id="ARBA00023002"/>
    </source>
</evidence>
<organism evidence="6">
    <name type="scientific">Mytilinidion resinicola</name>
    <dbReference type="NCBI Taxonomy" id="574789"/>
    <lineage>
        <taxon>Eukaryota</taxon>
        <taxon>Fungi</taxon>
        <taxon>Dikarya</taxon>
        <taxon>Ascomycota</taxon>
        <taxon>Pezizomycotina</taxon>
        <taxon>Dothideomycetes</taxon>
        <taxon>Pleosporomycetidae</taxon>
        <taxon>Mytilinidiales</taxon>
        <taxon>Mytilinidiaceae</taxon>
        <taxon>Mytilinidion</taxon>
    </lineage>
</organism>
<dbReference type="CDD" id="cd05233">
    <property type="entry name" value="SDR_c"/>
    <property type="match status" value="1"/>
</dbReference>
<dbReference type="Pfam" id="PF00106">
    <property type="entry name" value="adh_short"/>
    <property type="match status" value="1"/>
</dbReference>
<dbReference type="SUPFAM" id="SSF51735">
    <property type="entry name" value="NAD(P)-binding Rossmann-fold domains"/>
    <property type="match status" value="1"/>
</dbReference>
<dbReference type="GO" id="GO:0016616">
    <property type="term" value="F:oxidoreductase activity, acting on the CH-OH group of donors, NAD or NADP as acceptor"/>
    <property type="evidence" value="ECO:0007669"/>
    <property type="project" value="TreeGrafter"/>
</dbReference>
<gene>
    <name evidence="6 8" type="ORF">BDZ99DRAFT_397173</name>
</gene>
<protein>
    <submittedName>
        <fullName evidence="6 8">NAD(P)-binding protein</fullName>
    </submittedName>
</protein>
<dbReference type="PRINTS" id="PR00081">
    <property type="entry name" value="GDHRDH"/>
</dbReference>
<sequence>MPPRLPSLRHIIAVFNRNTQHHPRYFSLSRTSQAPEDTKERNVPISSALSGKHALITGGSRGIGLAIARLFATHSCRITILSRNPDTGSEALRSLAVPTSVSSTESYHTSLAGDIASAGQEGFLCDETDQVLDWKADVAKVDILVNAAGVTLIRLLVRSSIEDVQRIVQTNLTGSMLMVQTLLKKKLMRGESKRQGKFSPVVINLASLLAVQGGRGSVAYSASKAGVLGLTRALAAELGPTGIRVNAIVPGYIETDMISGKQLMYFYRQFRLGGIPCATIAPPT</sequence>
<dbReference type="InterPro" id="IPR057326">
    <property type="entry name" value="KR_dom"/>
</dbReference>
<dbReference type="PANTHER" id="PTHR42760:SF133">
    <property type="entry name" value="3-OXOACYL-[ACYL-CARRIER-PROTEIN] REDUCTASE"/>
    <property type="match status" value="1"/>
</dbReference>
<reference evidence="8" key="3">
    <citation type="submission" date="2025-04" db="UniProtKB">
        <authorList>
            <consortium name="RefSeq"/>
        </authorList>
    </citation>
    <scope>IDENTIFICATION</scope>
    <source>
        <strain evidence="8">CBS 304.34</strain>
    </source>
</reference>
<dbReference type="PANTHER" id="PTHR42760">
    <property type="entry name" value="SHORT-CHAIN DEHYDROGENASES/REDUCTASES FAMILY MEMBER"/>
    <property type="match status" value="1"/>
</dbReference>
<dbReference type="Gene3D" id="3.40.50.720">
    <property type="entry name" value="NAD(P)-binding Rossmann-like Domain"/>
    <property type="match status" value="1"/>
</dbReference>
<keyword evidence="3" id="KW-0560">Oxidoreductase</keyword>
<reference evidence="8" key="2">
    <citation type="submission" date="2020-04" db="EMBL/GenBank/DDBJ databases">
        <authorList>
            <consortium name="NCBI Genome Project"/>
        </authorList>
    </citation>
    <scope>NUCLEOTIDE SEQUENCE</scope>
    <source>
        <strain evidence="8">CBS 304.34</strain>
    </source>
</reference>
<dbReference type="OrthoDB" id="1669814at2759"/>
<evidence type="ECO:0000313" key="8">
    <source>
        <dbReference type="RefSeq" id="XP_033571816.1"/>
    </source>
</evidence>
<name>A0A6A6Y7R8_9PEZI</name>
<dbReference type="GO" id="GO:0006633">
    <property type="term" value="P:fatty acid biosynthetic process"/>
    <property type="evidence" value="ECO:0007669"/>
    <property type="project" value="TreeGrafter"/>
</dbReference>
<accession>A0A6A6Y7R8</accession>
<evidence type="ECO:0000313" key="6">
    <source>
        <dbReference type="EMBL" id="KAF2804852.1"/>
    </source>
</evidence>
<evidence type="ECO:0000259" key="5">
    <source>
        <dbReference type="SMART" id="SM00822"/>
    </source>
</evidence>
<evidence type="ECO:0000313" key="7">
    <source>
        <dbReference type="Proteomes" id="UP000504636"/>
    </source>
</evidence>
<evidence type="ECO:0000256" key="4">
    <source>
        <dbReference type="RuleBase" id="RU000363"/>
    </source>
</evidence>
<evidence type="ECO:0000256" key="2">
    <source>
        <dbReference type="ARBA" id="ARBA00022857"/>
    </source>
</evidence>
<keyword evidence="7" id="KW-1185">Reference proteome</keyword>
<dbReference type="InterPro" id="IPR020904">
    <property type="entry name" value="Sc_DH/Rdtase_CS"/>
</dbReference>
<dbReference type="PROSITE" id="PS00061">
    <property type="entry name" value="ADH_SHORT"/>
    <property type="match status" value="1"/>
</dbReference>
<dbReference type="AlphaFoldDB" id="A0A6A6Y7R8"/>